<keyword evidence="2" id="KW-1185">Reference proteome</keyword>
<dbReference type="PANTHER" id="PTHR36221:SF1">
    <property type="entry name" value="DUF742 DOMAIN-CONTAINING PROTEIN"/>
    <property type="match status" value="1"/>
</dbReference>
<evidence type="ECO:0000313" key="1">
    <source>
        <dbReference type="EMBL" id="GAA0920180.1"/>
    </source>
</evidence>
<organism evidence="1 2">
    <name type="scientific">Pseudonocardia zijingensis</name>
    <dbReference type="NCBI Taxonomy" id="153376"/>
    <lineage>
        <taxon>Bacteria</taxon>
        <taxon>Bacillati</taxon>
        <taxon>Actinomycetota</taxon>
        <taxon>Actinomycetes</taxon>
        <taxon>Pseudonocardiales</taxon>
        <taxon>Pseudonocardiaceae</taxon>
        <taxon>Pseudonocardia</taxon>
    </lineage>
</organism>
<dbReference type="PANTHER" id="PTHR36221">
    <property type="entry name" value="DUF742 DOMAIN-CONTAINING PROTEIN"/>
    <property type="match status" value="1"/>
</dbReference>
<gene>
    <name evidence="1" type="ORF">GCM10009559_02600</name>
</gene>
<dbReference type="EMBL" id="BAAAHP010000005">
    <property type="protein sequence ID" value="GAA0920180.1"/>
    <property type="molecule type" value="Genomic_DNA"/>
</dbReference>
<proteinExistence type="predicted"/>
<evidence type="ECO:0000313" key="2">
    <source>
        <dbReference type="Proteomes" id="UP001499967"/>
    </source>
</evidence>
<dbReference type="Pfam" id="PF05331">
    <property type="entry name" value="DUF742"/>
    <property type="match status" value="1"/>
</dbReference>
<sequence length="132" mass="13615">MPLSDAMGRPSSGAHQAHGGRVVPVYALTGGRTRSTTGAELPVETLVTVTPSGQRAAELHLEYRATVELAARPISVVEIGASLGVPVGVARVLVSDLVDAGYLAVHLPPSAEGGPAPEILERLLEGLRARSH</sequence>
<accession>A0ABN1P0X3</accession>
<comment type="caution">
    <text evidence="1">The sequence shown here is derived from an EMBL/GenBank/DDBJ whole genome shotgun (WGS) entry which is preliminary data.</text>
</comment>
<reference evidence="1 2" key="1">
    <citation type="journal article" date="2019" name="Int. J. Syst. Evol. Microbiol.">
        <title>The Global Catalogue of Microorganisms (GCM) 10K type strain sequencing project: providing services to taxonomists for standard genome sequencing and annotation.</title>
        <authorList>
            <consortium name="The Broad Institute Genomics Platform"/>
            <consortium name="The Broad Institute Genome Sequencing Center for Infectious Disease"/>
            <person name="Wu L."/>
            <person name="Ma J."/>
        </authorList>
    </citation>
    <scope>NUCLEOTIDE SEQUENCE [LARGE SCALE GENOMIC DNA]</scope>
    <source>
        <strain evidence="1 2">JCM 11117</strain>
    </source>
</reference>
<evidence type="ECO:0008006" key="3">
    <source>
        <dbReference type="Google" id="ProtNLM"/>
    </source>
</evidence>
<protein>
    <recommendedName>
        <fullName evidence="3">DUF742 domain-containing protein</fullName>
    </recommendedName>
</protein>
<dbReference type="Proteomes" id="UP001499967">
    <property type="component" value="Unassembled WGS sequence"/>
</dbReference>
<name>A0ABN1P0X3_9PSEU</name>
<dbReference type="InterPro" id="IPR007995">
    <property type="entry name" value="DUF742"/>
</dbReference>